<keyword evidence="2" id="KW-1185">Reference proteome</keyword>
<dbReference type="PANTHER" id="PTHR42899">
    <property type="entry name" value="SPERMATOGENESIS-ASSOCIATED PROTEIN 20"/>
    <property type="match status" value="1"/>
</dbReference>
<dbReference type="Proteomes" id="UP000230423">
    <property type="component" value="Unassembled WGS sequence"/>
</dbReference>
<proteinExistence type="predicted"/>
<dbReference type="InterPro" id="IPR024705">
    <property type="entry name" value="Ssp411"/>
</dbReference>
<reference evidence="1 2" key="1">
    <citation type="submission" date="2015-09" db="EMBL/GenBank/DDBJ databases">
        <title>Draft genome of the parasitic nematode Teladorsagia circumcincta isolate WARC Sus (inbred).</title>
        <authorList>
            <person name="Mitreva M."/>
        </authorList>
    </citation>
    <scope>NUCLEOTIDE SEQUENCE [LARGE SCALE GENOMIC DNA]</scope>
    <source>
        <strain evidence="1 2">S</strain>
    </source>
</reference>
<dbReference type="PANTHER" id="PTHR42899:SF1">
    <property type="entry name" value="SPERMATOGENESIS-ASSOCIATED PROTEIN 20"/>
    <property type="match status" value="1"/>
</dbReference>
<evidence type="ECO:0000313" key="1">
    <source>
        <dbReference type="EMBL" id="PIO61962.1"/>
    </source>
</evidence>
<feature type="non-terminal residue" evidence="1">
    <location>
        <position position="104"/>
    </location>
</feature>
<dbReference type="AlphaFoldDB" id="A0A2G9TWY2"/>
<protein>
    <submittedName>
        <fullName evidence="1">Uncharacterized protein</fullName>
    </submittedName>
</protein>
<dbReference type="GO" id="GO:0005975">
    <property type="term" value="P:carbohydrate metabolic process"/>
    <property type="evidence" value="ECO:0007669"/>
    <property type="project" value="InterPro"/>
</dbReference>
<dbReference type="SUPFAM" id="SSF48208">
    <property type="entry name" value="Six-hairpin glycosidases"/>
    <property type="match status" value="1"/>
</dbReference>
<gene>
    <name evidence="1" type="ORF">TELCIR_16497</name>
</gene>
<evidence type="ECO:0000313" key="2">
    <source>
        <dbReference type="Proteomes" id="UP000230423"/>
    </source>
</evidence>
<dbReference type="OrthoDB" id="1923667at2759"/>
<dbReference type="InterPro" id="IPR008928">
    <property type="entry name" value="6-hairpin_glycosidase_sf"/>
</dbReference>
<organism evidence="1 2">
    <name type="scientific">Teladorsagia circumcincta</name>
    <name type="common">Brown stomach worm</name>
    <name type="synonym">Ostertagia circumcincta</name>
    <dbReference type="NCBI Taxonomy" id="45464"/>
    <lineage>
        <taxon>Eukaryota</taxon>
        <taxon>Metazoa</taxon>
        <taxon>Ecdysozoa</taxon>
        <taxon>Nematoda</taxon>
        <taxon>Chromadorea</taxon>
        <taxon>Rhabditida</taxon>
        <taxon>Rhabditina</taxon>
        <taxon>Rhabditomorpha</taxon>
        <taxon>Strongyloidea</taxon>
        <taxon>Trichostrongylidae</taxon>
        <taxon>Teladorsagia</taxon>
    </lineage>
</organism>
<name>A0A2G9TWY2_TELCI</name>
<dbReference type="EMBL" id="KZ352766">
    <property type="protein sequence ID" value="PIO61962.1"/>
    <property type="molecule type" value="Genomic_DNA"/>
</dbReference>
<accession>A0A2G9TWY2</accession>
<sequence>MAERLQNEMDSLFWDSENESGYYIASEQSDVKVRVMEDQDGAEPCANSVAVGNLVRLFDILDISEYKRKAEKIIKACSGRLAKHPYILTKMIPNFHRLLKGSAK</sequence>